<accession>A0A7Y0E1G6</accession>
<evidence type="ECO:0000256" key="4">
    <source>
        <dbReference type="ARBA" id="ARBA00022840"/>
    </source>
</evidence>
<evidence type="ECO:0000313" key="6">
    <source>
        <dbReference type="EMBL" id="NMM45408.1"/>
    </source>
</evidence>
<dbReference type="Proteomes" id="UP000539372">
    <property type="component" value="Unassembled WGS sequence"/>
</dbReference>
<dbReference type="Gene3D" id="3.40.50.10330">
    <property type="entry name" value="Probable inorganic polyphosphate/atp-NAD kinase, domain 1"/>
    <property type="match status" value="1"/>
</dbReference>
<protein>
    <submittedName>
        <fullName evidence="6">Diacylglycerol kinase family lipid kinase</fullName>
    </submittedName>
</protein>
<gene>
    <name evidence="6" type="ORF">HH303_13015</name>
</gene>
<dbReference type="SUPFAM" id="SSF111331">
    <property type="entry name" value="NAD kinase/diacylglycerol kinase-like"/>
    <property type="match status" value="1"/>
</dbReference>
<evidence type="ECO:0000256" key="3">
    <source>
        <dbReference type="ARBA" id="ARBA00022777"/>
    </source>
</evidence>
<keyword evidence="1" id="KW-0808">Transferase</keyword>
<dbReference type="InterPro" id="IPR045540">
    <property type="entry name" value="YegS/DAGK_C"/>
</dbReference>
<organism evidence="6 7">
    <name type="scientific">Pacificispira spongiicola</name>
    <dbReference type="NCBI Taxonomy" id="2729598"/>
    <lineage>
        <taxon>Bacteria</taxon>
        <taxon>Pseudomonadati</taxon>
        <taxon>Pseudomonadota</taxon>
        <taxon>Alphaproteobacteria</taxon>
        <taxon>Rhodospirillales</taxon>
        <taxon>Rhodospirillaceae</taxon>
        <taxon>Pacificispira</taxon>
    </lineage>
</organism>
<dbReference type="PANTHER" id="PTHR12358">
    <property type="entry name" value="SPHINGOSINE KINASE"/>
    <property type="match status" value="1"/>
</dbReference>
<evidence type="ECO:0000256" key="2">
    <source>
        <dbReference type="ARBA" id="ARBA00022741"/>
    </source>
</evidence>
<keyword evidence="3 6" id="KW-0418">Kinase</keyword>
<keyword evidence="7" id="KW-1185">Reference proteome</keyword>
<dbReference type="Pfam" id="PF00781">
    <property type="entry name" value="DAGK_cat"/>
    <property type="match status" value="1"/>
</dbReference>
<dbReference type="AlphaFoldDB" id="A0A7Y0E1G6"/>
<keyword evidence="4" id="KW-0067">ATP-binding</keyword>
<dbReference type="InterPro" id="IPR001206">
    <property type="entry name" value="Diacylglycerol_kinase_cat_dom"/>
</dbReference>
<dbReference type="InterPro" id="IPR017438">
    <property type="entry name" value="ATP-NAD_kinase_N"/>
</dbReference>
<name>A0A7Y0E1G6_9PROT</name>
<dbReference type="InterPro" id="IPR050187">
    <property type="entry name" value="Lipid_Phosphate_FormReg"/>
</dbReference>
<dbReference type="Gene3D" id="2.60.200.40">
    <property type="match status" value="1"/>
</dbReference>
<dbReference type="PANTHER" id="PTHR12358:SF106">
    <property type="entry name" value="LIPID KINASE YEGS"/>
    <property type="match status" value="1"/>
</dbReference>
<dbReference type="Pfam" id="PF19279">
    <property type="entry name" value="YegS_C"/>
    <property type="match status" value="1"/>
</dbReference>
<feature type="domain" description="DAGKc" evidence="5">
    <location>
        <begin position="2"/>
        <end position="131"/>
    </location>
</feature>
<dbReference type="GO" id="GO:0016301">
    <property type="term" value="F:kinase activity"/>
    <property type="evidence" value="ECO:0007669"/>
    <property type="project" value="UniProtKB-KW"/>
</dbReference>
<reference evidence="6 7" key="1">
    <citation type="submission" date="2020-04" db="EMBL/GenBank/DDBJ databases">
        <title>Rhodospirillaceae bacterium KN72 isolated from deep sea.</title>
        <authorList>
            <person name="Zhang D.-C."/>
        </authorList>
    </citation>
    <scope>NUCLEOTIDE SEQUENCE [LARGE SCALE GENOMIC DNA]</scope>
    <source>
        <strain evidence="6 7">KN72</strain>
    </source>
</reference>
<evidence type="ECO:0000259" key="5">
    <source>
        <dbReference type="PROSITE" id="PS50146"/>
    </source>
</evidence>
<dbReference type="EMBL" id="JABBNT010000003">
    <property type="protein sequence ID" value="NMM45408.1"/>
    <property type="molecule type" value="Genomic_DNA"/>
</dbReference>
<dbReference type="PROSITE" id="PS50146">
    <property type="entry name" value="DAGK"/>
    <property type="match status" value="1"/>
</dbReference>
<evidence type="ECO:0000313" key="7">
    <source>
        <dbReference type="Proteomes" id="UP000539372"/>
    </source>
</evidence>
<proteinExistence type="predicted"/>
<dbReference type="SMART" id="SM00046">
    <property type="entry name" value="DAGKc"/>
    <property type="match status" value="1"/>
</dbReference>
<dbReference type="GO" id="GO:0005524">
    <property type="term" value="F:ATP binding"/>
    <property type="evidence" value="ECO:0007669"/>
    <property type="project" value="UniProtKB-KW"/>
</dbReference>
<dbReference type="InterPro" id="IPR016064">
    <property type="entry name" value="NAD/diacylglycerol_kinase_sf"/>
</dbReference>
<evidence type="ECO:0000256" key="1">
    <source>
        <dbReference type="ARBA" id="ARBA00022679"/>
    </source>
</evidence>
<dbReference type="GO" id="GO:0005886">
    <property type="term" value="C:plasma membrane"/>
    <property type="evidence" value="ECO:0007669"/>
    <property type="project" value="TreeGrafter"/>
</dbReference>
<sequence>MVRNRRIAVIYNPVAGFRQRGRLKRFLKHLRRLGHEVLLRRTEGPGDATLIARDLDADTVDAVVAAGGDGTINEVANGLIGRGIPLAIAPLGTANVLAFEIGLGLNLRRAADLPAQGVAVEIRPALADDRGFLLMVSAGPDARVVASVNSRLKRVIGKTAYVVAALREIARGRWQPIRVVVDGTPYEAGLVVVTHASHYAGPFVIAPETRLGDDSVTVVLLEGRKRRALLRYGLALLTSRVAGLRDATVLQAQSVRIDGPAGEPIQSDGDLIGAAPIDITLGTKTLHLLVPDAGRVIRPVSA</sequence>
<comment type="caution">
    <text evidence="6">The sequence shown here is derived from an EMBL/GenBank/DDBJ whole genome shotgun (WGS) entry which is preliminary data.</text>
</comment>
<keyword evidence="2" id="KW-0547">Nucleotide-binding</keyword>
<dbReference type="RefSeq" id="WP_169625747.1">
    <property type="nucleotide sequence ID" value="NZ_JABBNT010000003.1"/>
</dbReference>